<dbReference type="EMBL" id="KV453841">
    <property type="protein sequence ID" value="ODV91761.1"/>
    <property type="molecule type" value="Genomic_DNA"/>
</dbReference>
<keyword evidence="3" id="KW-1015">Disulfide bond</keyword>
<dbReference type="GO" id="GO:0005829">
    <property type="term" value="C:cytosol"/>
    <property type="evidence" value="ECO:0007669"/>
    <property type="project" value="EnsemblFungi"/>
</dbReference>
<evidence type="ECO:0000256" key="3">
    <source>
        <dbReference type="ARBA" id="ARBA00023157"/>
    </source>
</evidence>
<dbReference type="InterPro" id="IPR051383">
    <property type="entry name" value="COX19"/>
</dbReference>
<evidence type="ECO:0000256" key="5">
    <source>
        <dbReference type="ARBA" id="ARBA00038223"/>
    </source>
</evidence>
<evidence type="ECO:0000256" key="2">
    <source>
        <dbReference type="ARBA" id="ARBA00022490"/>
    </source>
</evidence>
<comment type="subcellular location">
    <subcellularLocation>
        <location evidence="1">Cytoplasm</location>
    </subcellularLocation>
</comment>
<comment type="similarity">
    <text evidence="5">Belongs to the COX19 family.</text>
</comment>
<evidence type="ECO:0000313" key="7">
    <source>
        <dbReference type="Proteomes" id="UP000095023"/>
    </source>
</evidence>
<dbReference type="GO" id="GO:0033617">
    <property type="term" value="P:mitochondrial respiratory chain complex IV assembly"/>
    <property type="evidence" value="ECO:0007669"/>
    <property type="project" value="EnsemblFungi"/>
</dbReference>
<sequence>MAFGSPGNNISSKPKPPDRGSFLLDHYGDCAEIAQKYLSCIKMTQGLNSDGCREIAKKYLKCRMDNDLMKKDDWKNLGL</sequence>
<dbReference type="OrthoDB" id="268594at2759"/>
<gene>
    <name evidence="6" type="ORF">CANCADRAFT_16218</name>
</gene>
<evidence type="ECO:0000256" key="1">
    <source>
        <dbReference type="ARBA" id="ARBA00004496"/>
    </source>
</evidence>
<feature type="non-terminal residue" evidence="6">
    <location>
        <position position="79"/>
    </location>
</feature>
<keyword evidence="7" id="KW-1185">Reference proteome</keyword>
<protein>
    <recommendedName>
        <fullName evidence="8">CHCH domain-containing protein</fullName>
    </recommendedName>
</protein>
<evidence type="ECO:0000313" key="6">
    <source>
        <dbReference type="EMBL" id="ODV91761.1"/>
    </source>
</evidence>
<dbReference type="GO" id="GO:0030001">
    <property type="term" value="P:metal ion transport"/>
    <property type="evidence" value="ECO:0007669"/>
    <property type="project" value="EnsemblFungi"/>
</dbReference>
<dbReference type="Proteomes" id="UP000095023">
    <property type="component" value="Unassembled WGS sequence"/>
</dbReference>
<accession>A0A1E4TJ42</accession>
<keyword evidence="2" id="KW-0963">Cytoplasm</keyword>
<organism evidence="6 7">
    <name type="scientific">Tortispora caseinolytica NRRL Y-17796</name>
    <dbReference type="NCBI Taxonomy" id="767744"/>
    <lineage>
        <taxon>Eukaryota</taxon>
        <taxon>Fungi</taxon>
        <taxon>Dikarya</taxon>
        <taxon>Ascomycota</taxon>
        <taxon>Saccharomycotina</taxon>
        <taxon>Trigonopsidomycetes</taxon>
        <taxon>Trigonopsidales</taxon>
        <taxon>Trigonopsidaceae</taxon>
        <taxon>Tortispora</taxon>
    </lineage>
</organism>
<reference evidence="7" key="1">
    <citation type="submission" date="2016-02" db="EMBL/GenBank/DDBJ databases">
        <title>Comparative genomics of biotechnologically important yeasts.</title>
        <authorList>
            <consortium name="DOE Joint Genome Institute"/>
            <person name="Riley R."/>
            <person name="Haridas S."/>
            <person name="Wolfe K.H."/>
            <person name="Lopes M.R."/>
            <person name="Hittinger C.T."/>
            <person name="Goker M."/>
            <person name="Salamov A."/>
            <person name="Wisecaver J."/>
            <person name="Long T.M."/>
            <person name="Aerts A.L."/>
            <person name="Barry K."/>
            <person name="Choi C."/>
            <person name="Clum A."/>
            <person name="Coughlan A.Y."/>
            <person name="Deshpande S."/>
            <person name="Douglass A.P."/>
            <person name="Hanson S.J."/>
            <person name="Klenk H.-P."/>
            <person name="Labutti K."/>
            <person name="Lapidus A."/>
            <person name="Lindquist E."/>
            <person name="Lipzen A."/>
            <person name="Meier-Kolthoff J.P."/>
            <person name="Ohm R.A."/>
            <person name="Otillar R.P."/>
            <person name="Pangilinan J."/>
            <person name="Peng Y."/>
            <person name="Rokas A."/>
            <person name="Rosa C.A."/>
            <person name="Scheuner C."/>
            <person name="Sibirny A.A."/>
            <person name="Slot J.C."/>
            <person name="Stielow J.B."/>
            <person name="Sun H."/>
            <person name="Kurtzman C.P."/>
            <person name="Blackwell M."/>
            <person name="Jeffries T.W."/>
            <person name="Grigoriev I.V."/>
        </authorList>
    </citation>
    <scope>NUCLEOTIDE SEQUENCE [LARGE SCALE GENOMIC DNA]</scope>
    <source>
        <strain evidence="7">NRRL Y-17796</strain>
    </source>
</reference>
<dbReference type="PANTHER" id="PTHR21107:SF2">
    <property type="entry name" value="CYTOCHROME C OXIDASE ASSEMBLY PROTEIN COX19"/>
    <property type="match status" value="1"/>
</dbReference>
<name>A0A1E4TJ42_9ASCO</name>
<proteinExistence type="inferred from homology"/>
<dbReference type="AlphaFoldDB" id="A0A1E4TJ42"/>
<dbReference type="PROSITE" id="PS51808">
    <property type="entry name" value="CHCH"/>
    <property type="match status" value="1"/>
</dbReference>
<comment type="function">
    <text evidence="4">Required for the assembly of mitochondrial cytochrome c oxidase.</text>
</comment>
<dbReference type="GO" id="GO:0005507">
    <property type="term" value="F:copper ion binding"/>
    <property type="evidence" value="ECO:0007669"/>
    <property type="project" value="EnsemblFungi"/>
</dbReference>
<evidence type="ECO:0000256" key="4">
    <source>
        <dbReference type="ARBA" id="ARBA00037279"/>
    </source>
</evidence>
<dbReference type="GO" id="GO:0005758">
    <property type="term" value="C:mitochondrial intermembrane space"/>
    <property type="evidence" value="ECO:0007669"/>
    <property type="project" value="EnsemblFungi"/>
</dbReference>
<evidence type="ECO:0008006" key="8">
    <source>
        <dbReference type="Google" id="ProtNLM"/>
    </source>
</evidence>
<dbReference type="PANTHER" id="PTHR21107">
    <property type="entry name" value="CYTOCHROME C OXIDASE ASSEMBLY PROTEIN COX19"/>
    <property type="match status" value="1"/>
</dbReference>